<organism evidence="1 2">
    <name type="scientific">Candidatus Berkelbacteria bacterium CG08_land_8_20_14_0_20_39_8</name>
    <dbReference type="NCBI Taxonomy" id="1974511"/>
    <lineage>
        <taxon>Bacteria</taxon>
        <taxon>Candidatus Berkelbacteria</taxon>
    </lineage>
</organism>
<comment type="caution">
    <text evidence="1">The sequence shown here is derived from an EMBL/GenBank/DDBJ whole genome shotgun (WGS) entry which is preliminary data.</text>
</comment>
<dbReference type="CDD" id="cd14254">
    <property type="entry name" value="Dockerin_II"/>
    <property type="match status" value="1"/>
</dbReference>
<evidence type="ECO:0000313" key="1">
    <source>
        <dbReference type="EMBL" id="PIU24156.1"/>
    </source>
</evidence>
<dbReference type="GO" id="GO:0004553">
    <property type="term" value="F:hydrolase activity, hydrolyzing O-glycosyl compounds"/>
    <property type="evidence" value="ECO:0007669"/>
    <property type="project" value="InterPro"/>
</dbReference>
<reference evidence="2" key="1">
    <citation type="submission" date="2017-09" db="EMBL/GenBank/DDBJ databases">
        <title>Depth-based differentiation of microbial function through sediment-hosted aquifers and enrichment of novel symbionts in the deep terrestrial subsurface.</title>
        <authorList>
            <person name="Probst A.J."/>
            <person name="Ladd B."/>
            <person name="Jarett J.K."/>
            <person name="Geller-Mcgrath D.E."/>
            <person name="Sieber C.M.K."/>
            <person name="Emerson J.B."/>
            <person name="Anantharaman K."/>
            <person name="Thomas B.C."/>
            <person name="Malmstrom R."/>
            <person name="Stieglmeier M."/>
            <person name="Klingl A."/>
            <person name="Woyke T."/>
            <person name="Ryan C.M."/>
            <person name="Banfield J.F."/>
        </authorList>
    </citation>
    <scope>NUCLEOTIDE SEQUENCE [LARGE SCALE GENOMIC DNA]</scope>
</reference>
<gene>
    <name evidence="1" type="ORF">COT12_02560</name>
</gene>
<dbReference type="Gene3D" id="1.10.1330.10">
    <property type="entry name" value="Dockerin domain"/>
    <property type="match status" value="1"/>
</dbReference>
<dbReference type="SUPFAM" id="SSF63446">
    <property type="entry name" value="Type I dockerin domain"/>
    <property type="match status" value="1"/>
</dbReference>
<dbReference type="AlphaFoldDB" id="A0A2M6YBT0"/>
<accession>A0A2M6YBT0</accession>
<evidence type="ECO:0000313" key="2">
    <source>
        <dbReference type="Proteomes" id="UP000229896"/>
    </source>
</evidence>
<dbReference type="Proteomes" id="UP000229896">
    <property type="component" value="Unassembled WGS sequence"/>
</dbReference>
<proteinExistence type="predicted"/>
<dbReference type="InterPro" id="IPR036439">
    <property type="entry name" value="Dockerin_dom_sf"/>
</dbReference>
<protein>
    <recommendedName>
        <fullName evidence="3">Dockerin domain-containing protein</fullName>
    </recommendedName>
</protein>
<evidence type="ECO:0008006" key="3">
    <source>
        <dbReference type="Google" id="ProtNLM"/>
    </source>
</evidence>
<sequence length="320" mass="35094">MKMRGAKLIIILAAISIIALPILAFASHIELRYVNARQAYIDTFYNKVVAQLIYDEASQHQINPKLILVILQRESSAVTQTTPSSDTRRAWPMFYNYDENMANCLKAGTNCNDSKYNKPDYSYRAENYGGVGQQIAYATAQFRNLHDSASYCGSSTAVSIDGNTITADNAASCALYKYTPHAVSYDTNSAFYTNWASWWGGTPNGGSYSQTNIISETNFSNPNDMTVDQINAFLTTKGSWLASYMIAEYISVPYPVLVDDTPPAAPVRKTGDANNDSAVDLLDLSILATWWGTTNTDADFNSDGTVDLLDLSILASAWGS</sequence>
<dbReference type="InterPro" id="IPR002105">
    <property type="entry name" value="Dockerin_1_rpt"/>
</dbReference>
<dbReference type="Pfam" id="PF00404">
    <property type="entry name" value="Dockerin_1"/>
    <property type="match status" value="1"/>
</dbReference>
<dbReference type="GO" id="GO:0000272">
    <property type="term" value="P:polysaccharide catabolic process"/>
    <property type="evidence" value="ECO:0007669"/>
    <property type="project" value="InterPro"/>
</dbReference>
<name>A0A2M6YBT0_9BACT</name>
<dbReference type="EMBL" id="PEXI01000080">
    <property type="protein sequence ID" value="PIU24156.1"/>
    <property type="molecule type" value="Genomic_DNA"/>
</dbReference>